<evidence type="ECO:0000256" key="1">
    <source>
        <dbReference type="SAM" id="MobiDB-lite"/>
    </source>
</evidence>
<dbReference type="AlphaFoldDB" id="A0A8J9YJK1"/>
<gene>
    <name evidence="2" type="primary">C17orf75</name>
    <name evidence="2" type="ORF">BLAG_LOCUS548</name>
</gene>
<dbReference type="GO" id="GO:0005802">
    <property type="term" value="C:trans-Golgi network"/>
    <property type="evidence" value="ECO:0007669"/>
    <property type="project" value="InterPro"/>
</dbReference>
<accession>A0A8J9YJK1</accession>
<dbReference type="PANTHER" id="PTHR14416:SF2">
    <property type="entry name" value="PROTEIN NJMU-R1"/>
    <property type="match status" value="1"/>
</dbReference>
<dbReference type="Proteomes" id="UP000838412">
    <property type="component" value="Chromosome 1"/>
</dbReference>
<evidence type="ECO:0000313" key="3">
    <source>
        <dbReference type="Proteomes" id="UP000838412"/>
    </source>
</evidence>
<reference evidence="2" key="1">
    <citation type="submission" date="2022-01" db="EMBL/GenBank/DDBJ databases">
        <authorList>
            <person name="Braso-Vives M."/>
        </authorList>
    </citation>
    <scope>NUCLEOTIDE SEQUENCE</scope>
</reference>
<protein>
    <submittedName>
        <fullName evidence="2">C17orf75 protein</fullName>
    </submittedName>
</protein>
<keyword evidence="3" id="KW-1185">Reference proteome</keyword>
<proteinExistence type="predicted"/>
<evidence type="ECO:0000313" key="2">
    <source>
        <dbReference type="EMBL" id="CAH1227913.1"/>
    </source>
</evidence>
<feature type="compositionally biased region" description="Acidic residues" evidence="1">
    <location>
        <begin position="36"/>
        <end position="47"/>
    </location>
</feature>
<organism evidence="2 3">
    <name type="scientific">Branchiostoma lanceolatum</name>
    <name type="common">Common lancelet</name>
    <name type="synonym">Amphioxus lanceolatum</name>
    <dbReference type="NCBI Taxonomy" id="7740"/>
    <lineage>
        <taxon>Eukaryota</taxon>
        <taxon>Metazoa</taxon>
        <taxon>Chordata</taxon>
        <taxon>Cephalochordata</taxon>
        <taxon>Leptocardii</taxon>
        <taxon>Amphioxiformes</taxon>
        <taxon>Branchiostomatidae</taxon>
        <taxon>Branchiostoma</taxon>
    </lineage>
</organism>
<feature type="region of interest" description="Disordered" evidence="1">
    <location>
        <begin position="21"/>
        <end position="51"/>
    </location>
</feature>
<dbReference type="EMBL" id="OV696686">
    <property type="protein sequence ID" value="CAH1227913.1"/>
    <property type="molecule type" value="Genomic_DNA"/>
</dbReference>
<dbReference type="OrthoDB" id="20238at2759"/>
<dbReference type="GO" id="GO:0099041">
    <property type="term" value="P:vesicle tethering to Golgi"/>
    <property type="evidence" value="ECO:0007669"/>
    <property type="project" value="InterPro"/>
</dbReference>
<sequence>MSEDVENDHLYALYTCHVNRRHSQEHSSNEASSDPDPADPPEPDPDGDNFSLSVVATNMKAENEVELRASMVKRLSRGQLHASSGSVTNLDIGLGEGGSACYYRLLQQPGEEVQEIPELSTSPTLASVCMDRYIVCLVDPVSSPLDLFRSELDMFSFSLLSLLDAWMSQLEELRVQLARWFDEVTGYTTRCPAWFQLDVSILLHVGLTGCQLTYQGPNQDDQLKEDTEKFITACSLKSLLSTTPDNKPAPPSDQPLIEVDNSVVHSSSQEQNAVVLSLEGEEYKFNCETVSKFCKNWGEKVLSAGSVSAFQVRQMLDNFKLQVIQDMNAFKRLILQAETDHYALYRCLVFTQNCGHNLLESPAVLNDPGLASLDSKDVLKVLQDYLK</sequence>
<name>A0A8J9YJK1_BRALA</name>
<dbReference type="InterPro" id="IPR028280">
    <property type="entry name" value="Njmu-R1"/>
</dbReference>
<dbReference type="Pfam" id="PF15053">
    <property type="entry name" value="Njmu-R1"/>
    <property type="match status" value="1"/>
</dbReference>
<dbReference type="PANTHER" id="PTHR14416">
    <property type="entry name" value="PROTEIN NJMU-R1"/>
    <property type="match status" value="1"/>
</dbReference>